<keyword evidence="1" id="KW-1133">Transmembrane helix</keyword>
<name>B8GMR6_THISH</name>
<keyword evidence="4" id="KW-1185">Reference proteome</keyword>
<dbReference type="InterPro" id="IPR058058">
    <property type="entry name" value="CBU_0592-like"/>
</dbReference>
<feature type="transmembrane region" description="Helical" evidence="1">
    <location>
        <begin position="59"/>
        <end position="78"/>
    </location>
</feature>
<gene>
    <name evidence="3" type="ordered locus">Tgr7_2656</name>
</gene>
<evidence type="ECO:0000259" key="2">
    <source>
        <dbReference type="Pfam" id="PF26604"/>
    </source>
</evidence>
<dbReference type="STRING" id="396588.Tgr7_2656"/>
<dbReference type="RefSeq" id="WP_012639206.1">
    <property type="nucleotide sequence ID" value="NC_011901.1"/>
</dbReference>
<dbReference type="EMBL" id="CP001339">
    <property type="protein sequence ID" value="ACL73731.1"/>
    <property type="molecule type" value="Genomic_DNA"/>
</dbReference>
<evidence type="ECO:0000313" key="3">
    <source>
        <dbReference type="EMBL" id="ACL73731.1"/>
    </source>
</evidence>
<protein>
    <submittedName>
        <fullName evidence="3">Putative permease</fullName>
    </submittedName>
</protein>
<dbReference type="KEGG" id="tgr:Tgr7_2656"/>
<feature type="transmembrane region" description="Helical" evidence="1">
    <location>
        <begin position="6"/>
        <end position="24"/>
    </location>
</feature>
<dbReference type="HOGENOM" id="CLU_160525_0_1_6"/>
<dbReference type="NCBIfam" id="NF047864">
    <property type="entry name" value="CBU_0592_membra"/>
    <property type="match status" value="1"/>
</dbReference>
<feature type="domain" description="CBU-0592-like" evidence="2">
    <location>
        <begin position="7"/>
        <end position="81"/>
    </location>
</feature>
<keyword evidence="1" id="KW-0812">Transmembrane</keyword>
<evidence type="ECO:0000256" key="1">
    <source>
        <dbReference type="SAM" id="Phobius"/>
    </source>
</evidence>
<proteinExistence type="predicted"/>
<keyword evidence="1" id="KW-0472">Membrane</keyword>
<dbReference type="Proteomes" id="UP000002383">
    <property type="component" value="Chromosome"/>
</dbReference>
<evidence type="ECO:0000313" key="4">
    <source>
        <dbReference type="Proteomes" id="UP000002383"/>
    </source>
</evidence>
<accession>B8GMR6</accession>
<reference evidence="3 4" key="1">
    <citation type="journal article" date="2011" name="Stand. Genomic Sci.">
        <title>Complete genome sequence of 'Thioalkalivibrio sulfidophilus' HL-EbGr7.</title>
        <authorList>
            <person name="Muyzer G."/>
            <person name="Sorokin D.Y."/>
            <person name="Mavromatis K."/>
            <person name="Lapidus A."/>
            <person name="Clum A."/>
            <person name="Ivanova N."/>
            <person name="Pati A."/>
            <person name="d'Haeseleer P."/>
            <person name="Woyke T."/>
            <person name="Kyrpides N.C."/>
        </authorList>
    </citation>
    <scope>NUCLEOTIDE SEQUENCE [LARGE SCALE GENOMIC DNA]</scope>
    <source>
        <strain evidence="3 4">HL-EbGR7</strain>
    </source>
</reference>
<dbReference type="AlphaFoldDB" id="B8GMR6"/>
<dbReference type="OrthoDB" id="7273604at2"/>
<dbReference type="eggNOG" id="ENOG50339N0">
    <property type="taxonomic scope" value="Bacteria"/>
</dbReference>
<sequence length="86" mass="9803">MNYSVTDLIGNIGVAMVVFAYFRLQIGRWGFHDLPYLLFNLCGSSLIIVSLVFDFNLSTMILQIFWIGISLIGLMHLYRKRTEAGP</sequence>
<dbReference type="Pfam" id="PF26604">
    <property type="entry name" value="CBU_0592"/>
    <property type="match status" value="1"/>
</dbReference>
<feature type="transmembrane region" description="Helical" evidence="1">
    <location>
        <begin position="36"/>
        <end position="53"/>
    </location>
</feature>
<organism evidence="3 4">
    <name type="scientific">Thioalkalivibrio sulfidiphilus (strain HL-EbGR7)</name>
    <dbReference type="NCBI Taxonomy" id="396588"/>
    <lineage>
        <taxon>Bacteria</taxon>
        <taxon>Pseudomonadati</taxon>
        <taxon>Pseudomonadota</taxon>
        <taxon>Gammaproteobacteria</taxon>
        <taxon>Chromatiales</taxon>
        <taxon>Ectothiorhodospiraceae</taxon>
        <taxon>Thioalkalivibrio</taxon>
    </lineage>
</organism>